<accession>W6RXW6</accession>
<name>W6RXW6_9CLOT</name>
<dbReference type="PANTHER" id="PTHR38471">
    <property type="entry name" value="FOUR HELIX BUNDLE PROTEIN"/>
    <property type="match status" value="1"/>
</dbReference>
<dbReference type="RefSeq" id="WP_044039019.1">
    <property type="nucleotide sequence ID" value="NZ_HG917868.1"/>
</dbReference>
<protein>
    <recommendedName>
        <fullName evidence="3">Four helix bundle protein</fullName>
    </recommendedName>
</protein>
<dbReference type="PIRSF" id="PIRSF035652">
    <property type="entry name" value="CHP02436"/>
    <property type="match status" value="1"/>
</dbReference>
<dbReference type="STRING" id="1216932.CM240_2141"/>
<organism evidence="1 2">
    <name type="scientific">Clostridium bornimense</name>
    <dbReference type="NCBI Taxonomy" id="1216932"/>
    <lineage>
        <taxon>Bacteria</taxon>
        <taxon>Bacillati</taxon>
        <taxon>Bacillota</taxon>
        <taxon>Clostridia</taxon>
        <taxon>Eubacteriales</taxon>
        <taxon>Clostridiaceae</taxon>
        <taxon>Clostridium</taxon>
    </lineage>
</organism>
<dbReference type="InterPro" id="IPR036583">
    <property type="entry name" value="23S_rRNA_IVS_sf"/>
</dbReference>
<proteinExistence type="predicted"/>
<evidence type="ECO:0008006" key="3">
    <source>
        <dbReference type="Google" id="ProtNLM"/>
    </source>
</evidence>
<dbReference type="InterPro" id="IPR012657">
    <property type="entry name" value="23S_rRNA-intervening_sequence"/>
</dbReference>
<dbReference type="KEGG" id="clt:CM240_2141"/>
<dbReference type="HOGENOM" id="CLU_129874_2_0_9"/>
<reference evidence="1 2" key="1">
    <citation type="submission" date="2013-11" db="EMBL/GenBank/DDBJ databases">
        <title>Complete genome sequence of Clostridum sp. M2/40.</title>
        <authorList>
            <person name="Wibberg D."/>
            <person name="Puehler A."/>
            <person name="Schlueter A."/>
        </authorList>
    </citation>
    <scope>NUCLEOTIDE SEQUENCE [LARGE SCALE GENOMIC DNA]</scope>
    <source>
        <strain evidence="2">M2/40</strain>
    </source>
</reference>
<keyword evidence="2" id="KW-1185">Reference proteome</keyword>
<dbReference type="EMBL" id="HG917868">
    <property type="protein sequence ID" value="CDM69298.1"/>
    <property type="molecule type" value="Genomic_DNA"/>
</dbReference>
<dbReference type="OrthoDB" id="285993at2"/>
<dbReference type="PATRIC" id="fig|1216932.3.peg.2141"/>
<dbReference type="AlphaFoldDB" id="W6RXW6"/>
<sequence length="122" mass="14277">MTNSVIVNKSFNFALDIIRTYHFIRCKKREFILSKQLLRAGTSIRANVREDFGGEFRKDFGHKMNIALKEANETEYWIELLIASSYLEDEVANEMLNKCKELCKILNSIVRKVRETQEVQDA</sequence>
<evidence type="ECO:0000313" key="2">
    <source>
        <dbReference type="Proteomes" id="UP000019426"/>
    </source>
</evidence>
<dbReference type="NCBIfam" id="TIGR02436">
    <property type="entry name" value="four helix bundle protein"/>
    <property type="match status" value="1"/>
</dbReference>
<dbReference type="Pfam" id="PF05635">
    <property type="entry name" value="23S_rRNA_IVP"/>
    <property type="match status" value="1"/>
</dbReference>
<dbReference type="Proteomes" id="UP000019426">
    <property type="component" value="Chromosome M2/40_rep1"/>
</dbReference>
<evidence type="ECO:0000313" key="1">
    <source>
        <dbReference type="EMBL" id="CDM69298.1"/>
    </source>
</evidence>
<dbReference type="PANTHER" id="PTHR38471:SF2">
    <property type="entry name" value="FOUR HELIX BUNDLE PROTEIN"/>
    <property type="match status" value="1"/>
</dbReference>
<dbReference type="Gene3D" id="1.20.1440.60">
    <property type="entry name" value="23S rRNA-intervening sequence"/>
    <property type="match status" value="1"/>
</dbReference>
<dbReference type="SUPFAM" id="SSF158446">
    <property type="entry name" value="IVS-encoded protein-like"/>
    <property type="match status" value="1"/>
</dbReference>
<gene>
    <name evidence="1" type="ORF">CM240_2141</name>
</gene>
<dbReference type="eggNOG" id="ENOG5032RWC">
    <property type="taxonomic scope" value="Bacteria"/>
</dbReference>